<dbReference type="EMBL" id="UYSL01020963">
    <property type="protein sequence ID" value="VDL76768.1"/>
    <property type="molecule type" value="Genomic_DNA"/>
</dbReference>
<organism evidence="3">
    <name type="scientific">Nippostrongylus brasiliensis</name>
    <name type="common">Rat hookworm</name>
    <dbReference type="NCBI Taxonomy" id="27835"/>
    <lineage>
        <taxon>Eukaryota</taxon>
        <taxon>Metazoa</taxon>
        <taxon>Ecdysozoa</taxon>
        <taxon>Nematoda</taxon>
        <taxon>Chromadorea</taxon>
        <taxon>Rhabditida</taxon>
        <taxon>Rhabditina</taxon>
        <taxon>Rhabditomorpha</taxon>
        <taxon>Strongyloidea</taxon>
        <taxon>Heligmosomidae</taxon>
        <taxon>Nippostrongylus</taxon>
    </lineage>
</organism>
<evidence type="ECO:0000313" key="1">
    <source>
        <dbReference type="EMBL" id="VDL76768.1"/>
    </source>
</evidence>
<evidence type="ECO:0000313" key="3">
    <source>
        <dbReference type="WBParaSite" id="NBR_0001317801-mRNA-1"/>
    </source>
</evidence>
<dbReference type="Proteomes" id="UP000271162">
    <property type="component" value="Unassembled WGS sequence"/>
</dbReference>
<evidence type="ECO:0000313" key="2">
    <source>
        <dbReference type="Proteomes" id="UP000271162"/>
    </source>
</evidence>
<gene>
    <name evidence="1" type="ORF">NBR_LOCUS13179</name>
</gene>
<accession>A0A0N4Y9Z8</accession>
<keyword evidence="2" id="KW-1185">Reference proteome</keyword>
<dbReference type="WBParaSite" id="NBR_0001317801-mRNA-1">
    <property type="protein sequence ID" value="NBR_0001317801-mRNA-1"/>
    <property type="gene ID" value="NBR_0001317801"/>
</dbReference>
<sequence length="87" mass="9864">MTEMFLNIHSFKRLSIALDASEGAEARRRVRTFSLDFLKNVQVVEQIEWDCDFDVDLIDVPETCSKILISNHRNDAPANGAQINGLN</sequence>
<name>A0A0N4Y9Z8_NIPBR</name>
<dbReference type="AlphaFoldDB" id="A0A0N4Y9Z8"/>
<protein>
    <submittedName>
        <fullName evidence="3">PITH domain-containing protein</fullName>
    </submittedName>
</protein>
<reference evidence="1 2" key="2">
    <citation type="submission" date="2018-11" db="EMBL/GenBank/DDBJ databases">
        <authorList>
            <consortium name="Pathogen Informatics"/>
        </authorList>
    </citation>
    <scope>NUCLEOTIDE SEQUENCE [LARGE SCALE GENOMIC DNA]</scope>
</reference>
<proteinExistence type="predicted"/>
<reference evidence="3" key="1">
    <citation type="submission" date="2017-02" db="UniProtKB">
        <authorList>
            <consortium name="WormBaseParasite"/>
        </authorList>
    </citation>
    <scope>IDENTIFICATION</scope>
</reference>